<reference evidence="1" key="1">
    <citation type="submission" date="2022-10" db="EMBL/GenBank/DDBJ databases">
        <authorList>
            <person name="Hyden B.L."/>
            <person name="Feng K."/>
            <person name="Yates T."/>
            <person name="Jawdy S."/>
            <person name="Smart L.B."/>
            <person name="Muchero W."/>
        </authorList>
    </citation>
    <scope>NUCLEOTIDE SEQUENCE</scope>
    <source>
        <tissue evidence="1">Shoot tip</tissue>
    </source>
</reference>
<organism evidence="1 2">
    <name type="scientific">Salix suchowensis</name>
    <dbReference type="NCBI Taxonomy" id="1278906"/>
    <lineage>
        <taxon>Eukaryota</taxon>
        <taxon>Viridiplantae</taxon>
        <taxon>Streptophyta</taxon>
        <taxon>Embryophyta</taxon>
        <taxon>Tracheophyta</taxon>
        <taxon>Spermatophyta</taxon>
        <taxon>Magnoliopsida</taxon>
        <taxon>eudicotyledons</taxon>
        <taxon>Gunneridae</taxon>
        <taxon>Pentapetalae</taxon>
        <taxon>rosids</taxon>
        <taxon>fabids</taxon>
        <taxon>Malpighiales</taxon>
        <taxon>Salicaceae</taxon>
        <taxon>Saliceae</taxon>
        <taxon>Salix</taxon>
    </lineage>
</organism>
<name>A0ABQ9AU85_9ROSI</name>
<comment type="caution">
    <text evidence="1">The sequence shown here is derived from an EMBL/GenBank/DDBJ whole genome shotgun (WGS) entry which is preliminary data.</text>
</comment>
<feature type="non-terminal residue" evidence="1">
    <location>
        <position position="92"/>
    </location>
</feature>
<dbReference type="EMBL" id="JAPFFI010000015">
    <property type="protein sequence ID" value="KAJ6360358.1"/>
    <property type="molecule type" value="Genomic_DNA"/>
</dbReference>
<accession>A0ABQ9AU85</accession>
<keyword evidence="2" id="KW-1185">Reference proteome</keyword>
<reference evidence="1" key="2">
    <citation type="journal article" date="2023" name="Int. J. Mol. Sci.">
        <title>De Novo Assembly and Annotation of 11 Diverse Shrub Willow (Salix) Genomes Reveals Novel Gene Organization in Sex-Linked Regions.</title>
        <authorList>
            <person name="Hyden B."/>
            <person name="Feng K."/>
            <person name="Yates T.B."/>
            <person name="Jawdy S."/>
            <person name="Cereghino C."/>
            <person name="Smart L.B."/>
            <person name="Muchero W."/>
        </authorList>
    </citation>
    <scope>NUCLEOTIDE SEQUENCE</scope>
    <source>
        <tissue evidence="1">Shoot tip</tissue>
    </source>
</reference>
<gene>
    <name evidence="1" type="ORF">OIU77_004381</name>
</gene>
<dbReference type="Proteomes" id="UP001141253">
    <property type="component" value="Chromosome 13"/>
</dbReference>
<sequence length="92" mass="10692">MSKSIICHYHAYNNLEEKQGFCVEPLRELPLQLEILVPSGHNRKHEARDSLGLFHGPNHEMKIIMEKERTRLEIQGVRGVLSIFSQNSVHYI</sequence>
<evidence type="ECO:0000313" key="2">
    <source>
        <dbReference type="Proteomes" id="UP001141253"/>
    </source>
</evidence>
<proteinExistence type="predicted"/>
<evidence type="ECO:0000313" key="1">
    <source>
        <dbReference type="EMBL" id="KAJ6360358.1"/>
    </source>
</evidence>
<protein>
    <submittedName>
        <fullName evidence="1">Uncharacterized protein</fullName>
    </submittedName>
</protein>